<dbReference type="PROSITE" id="PS00893">
    <property type="entry name" value="NUDIX_BOX"/>
    <property type="match status" value="1"/>
</dbReference>
<reference evidence="5" key="1">
    <citation type="submission" date="2021-06" db="EMBL/GenBank/DDBJ databases">
        <authorList>
            <person name="Gannon L."/>
            <person name="Redgwell R T."/>
            <person name="Michniewski S."/>
            <person name="Harrison D C."/>
            <person name="Millard A."/>
        </authorList>
    </citation>
    <scope>NUCLEOTIDE SEQUENCE</scope>
</reference>
<dbReference type="EC" id="3.6.1.13" evidence="5"/>
<dbReference type="GO" id="GO:0046872">
    <property type="term" value="F:metal ion binding"/>
    <property type="evidence" value="ECO:0007669"/>
    <property type="project" value="InterPro"/>
</dbReference>
<proteinExistence type="predicted"/>
<comment type="cofactor">
    <cofactor evidence="1">
        <name>Mg(2+)</name>
        <dbReference type="ChEBI" id="CHEBI:18420"/>
    </cofactor>
</comment>
<comment type="subunit">
    <text evidence="2">Homodimer.</text>
</comment>
<dbReference type="InterPro" id="IPR004385">
    <property type="entry name" value="NDP_pyrophosphatase"/>
</dbReference>
<dbReference type="InterPro" id="IPR020084">
    <property type="entry name" value="NUDIX_hydrolase_CS"/>
</dbReference>
<dbReference type="PROSITE" id="PS51462">
    <property type="entry name" value="NUDIX"/>
    <property type="match status" value="1"/>
</dbReference>
<dbReference type="EMBL" id="OU342829">
    <property type="protein sequence ID" value="CAG7581154.1"/>
    <property type="molecule type" value="Genomic_DNA"/>
</dbReference>
<dbReference type="Gene3D" id="3.90.79.10">
    <property type="entry name" value="Nucleoside Triphosphate Pyrophosphohydrolase"/>
    <property type="match status" value="1"/>
</dbReference>
<dbReference type="GO" id="GO:0019693">
    <property type="term" value="P:ribose phosphate metabolic process"/>
    <property type="evidence" value="ECO:0007669"/>
    <property type="project" value="TreeGrafter"/>
</dbReference>
<gene>
    <name evidence="5" type="primary">nudF</name>
    <name evidence="5" type="ORF">SLAVMIC_00701</name>
</gene>
<evidence type="ECO:0000256" key="2">
    <source>
        <dbReference type="ARBA" id="ARBA00011738"/>
    </source>
</evidence>
<feature type="domain" description="Nudix hydrolase" evidence="4">
    <location>
        <begin position="41"/>
        <end position="180"/>
    </location>
</feature>
<accession>A0A8D9FR03</accession>
<dbReference type="GO" id="GO:0047631">
    <property type="term" value="F:ADP-ribose diphosphatase activity"/>
    <property type="evidence" value="ECO:0007669"/>
    <property type="project" value="UniProtKB-EC"/>
</dbReference>
<evidence type="ECO:0000313" key="5">
    <source>
        <dbReference type="EMBL" id="CAG7581154.1"/>
    </source>
</evidence>
<dbReference type="SUPFAM" id="SSF55811">
    <property type="entry name" value="Nudix"/>
    <property type="match status" value="1"/>
</dbReference>
<name>A0A8D9FR03_9VIRU</name>
<organism evidence="5">
    <name type="scientific">uncultured marine phage</name>
    <dbReference type="NCBI Taxonomy" id="707152"/>
    <lineage>
        <taxon>Viruses</taxon>
        <taxon>environmental samples</taxon>
    </lineage>
</organism>
<sequence>MKLLSSRKVYEGFLTILKLKVETSEGEIVEREVMSRAGGKKSDDAVAALVFDTDKQKFIFAEQFRSGLMNEDDQSLIEVVAGTLEEGENPEECMIREIEEEIGYKTDSIEYVGEAFVSPGGTTEKIFLYTVLVSEQISEGGGLADENEEIEIVEMDVQEVRDYNFRDMKTKLLVTEINNMK</sequence>
<evidence type="ECO:0000256" key="1">
    <source>
        <dbReference type="ARBA" id="ARBA00001946"/>
    </source>
</evidence>
<evidence type="ECO:0000256" key="3">
    <source>
        <dbReference type="ARBA" id="ARBA00022801"/>
    </source>
</evidence>
<dbReference type="GO" id="GO:0006753">
    <property type="term" value="P:nucleoside phosphate metabolic process"/>
    <property type="evidence" value="ECO:0007669"/>
    <property type="project" value="TreeGrafter"/>
</dbReference>
<evidence type="ECO:0000259" key="4">
    <source>
        <dbReference type="PROSITE" id="PS51462"/>
    </source>
</evidence>
<dbReference type="Pfam" id="PF00293">
    <property type="entry name" value="NUDIX"/>
    <property type="match status" value="1"/>
</dbReference>
<dbReference type="InterPro" id="IPR015797">
    <property type="entry name" value="NUDIX_hydrolase-like_dom_sf"/>
</dbReference>
<protein>
    <submittedName>
        <fullName evidence="5">ADP-ribose pyrophosphatase</fullName>
        <ecNumber evidence="5">3.6.1.13</ecNumber>
    </submittedName>
</protein>
<dbReference type="InterPro" id="IPR000086">
    <property type="entry name" value="NUDIX_hydrolase_dom"/>
</dbReference>
<dbReference type="NCBIfam" id="TIGR00052">
    <property type="entry name" value="nudix-type nucleoside diphosphatase, YffH/AdpP family"/>
    <property type="match status" value="1"/>
</dbReference>
<dbReference type="PANTHER" id="PTHR11839">
    <property type="entry name" value="UDP/ADP-SUGAR PYROPHOSPHATASE"/>
    <property type="match status" value="1"/>
</dbReference>
<keyword evidence="3 5" id="KW-0378">Hydrolase</keyword>
<dbReference type="PANTHER" id="PTHR11839:SF18">
    <property type="entry name" value="NUDIX HYDROLASE DOMAIN-CONTAINING PROTEIN"/>
    <property type="match status" value="1"/>
</dbReference>